<dbReference type="InterPro" id="IPR052035">
    <property type="entry name" value="ZnF_BED_domain_contain"/>
</dbReference>
<accession>A0A0C3LHB1</accession>
<evidence type="ECO:0000313" key="2">
    <source>
        <dbReference type="EMBL" id="KIO33333.1"/>
    </source>
</evidence>
<dbReference type="STRING" id="1051891.A0A0C3LHB1"/>
<sequence length="77" mass="8838">ELEQYLAEAVTPAEPLDWWRVRLPHARYPRLARMARDFLAIPGSSVSVERCLNIGRDVISLRRASLSADTIRLLMTF</sequence>
<gene>
    <name evidence="2" type="ORF">M407DRAFT_51589</name>
</gene>
<feature type="non-terminal residue" evidence="2">
    <location>
        <position position="1"/>
    </location>
</feature>
<organism evidence="2 3">
    <name type="scientific">Tulasnella calospora MUT 4182</name>
    <dbReference type="NCBI Taxonomy" id="1051891"/>
    <lineage>
        <taxon>Eukaryota</taxon>
        <taxon>Fungi</taxon>
        <taxon>Dikarya</taxon>
        <taxon>Basidiomycota</taxon>
        <taxon>Agaricomycotina</taxon>
        <taxon>Agaricomycetes</taxon>
        <taxon>Cantharellales</taxon>
        <taxon>Tulasnellaceae</taxon>
        <taxon>Tulasnella</taxon>
    </lineage>
</organism>
<dbReference type="EMBL" id="KN822949">
    <property type="protein sequence ID" value="KIO33333.1"/>
    <property type="molecule type" value="Genomic_DNA"/>
</dbReference>
<dbReference type="PANTHER" id="PTHR46481:SF7">
    <property type="entry name" value="ZINC FINGER BED DOMAIN-CONTAINING PROTEIN RICESLEEPER 2-LIKE"/>
    <property type="match status" value="1"/>
</dbReference>
<dbReference type="SUPFAM" id="SSF53098">
    <property type="entry name" value="Ribonuclease H-like"/>
    <property type="match status" value="1"/>
</dbReference>
<dbReference type="InterPro" id="IPR008906">
    <property type="entry name" value="HATC_C_dom"/>
</dbReference>
<evidence type="ECO:0000313" key="3">
    <source>
        <dbReference type="Proteomes" id="UP000054248"/>
    </source>
</evidence>
<dbReference type="Pfam" id="PF05699">
    <property type="entry name" value="Dimer_Tnp_hAT"/>
    <property type="match status" value="1"/>
</dbReference>
<reference evidence="3" key="2">
    <citation type="submission" date="2015-01" db="EMBL/GenBank/DDBJ databases">
        <title>Evolutionary Origins and Diversification of the Mycorrhizal Mutualists.</title>
        <authorList>
            <consortium name="DOE Joint Genome Institute"/>
            <consortium name="Mycorrhizal Genomics Consortium"/>
            <person name="Kohler A."/>
            <person name="Kuo A."/>
            <person name="Nagy L.G."/>
            <person name="Floudas D."/>
            <person name="Copeland A."/>
            <person name="Barry K.W."/>
            <person name="Cichocki N."/>
            <person name="Veneault-Fourrey C."/>
            <person name="LaButti K."/>
            <person name="Lindquist E.A."/>
            <person name="Lipzen A."/>
            <person name="Lundell T."/>
            <person name="Morin E."/>
            <person name="Murat C."/>
            <person name="Riley R."/>
            <person name="Ohm R."/>
            <person name="Sun H."/>
            <person name="Tunlid A."/>
            <person name="Henrissat B."/>
            <person name="Grigoriev I.V."/>
            <person name="Hibbett D.S."/>
            <person name="Martin F."/>
        </authorList>
    </citation>
    <scope>NUCLEOTIDE SEQUENCE [LARGE SCALE GENOMIC DNA]</scope>
    <source>
        <strain evidence="3">MUT 4182</strain>
    </source>
</reference>
<evidence type="ECO:0000259" key="1">
    <source>
        <dbReference type="Pfam" id="PF05699"/>
    </source>
</evidence>
<name>A0A0C3LHB1_9AGAM</name>
<keyword evidence="3" id="KW-1185">Reference proteome</keyword>
<dbReference type="PANTHER" id="PTHR46481">
    <property type="entry name" value="ZINC FINGER BED DOMAIN-CONTAINING PROTEIN 4"/>
    <property type="match status" value="1"/>
</dbReference>
<dbReference type="GO" id="GO:0046983">
    <property type="term" value="F:protein dimerization activity"/>
    <property type="evidence" value="ECO:0007669"/>
    <property type="project" value="InterPro"/>
</dbReference>
<feature type="domain" description="HAT C-terminal dimerisation" evidence="1">
    <location>
        <begin position="1"/>
        <end position="75"/>
    </location>
</feature>
<reference evidence="2 3" key="1">
    <citation type="submission" date="2014-04" db="EMBL/GenBank/DDBJ databases">
        <authorList>
            <consortium name="DOE Joint Genome Institute"/>
            <person name="Kuo A."/>
            <person name="Girlanda M."/>
            <person name="Perotto S."/>
            <person name="Kohler A."/>
            <person name="Nagy L.G."/>
            <person name="Floudas D."/>
            <person name="Copeland A."/>
            <person name="Barry K.W."/>
            <person name="Cichocki N."/>
            <person name="Veneault-Fourrey C."/>
            <person name="LaButti K."/>
            <person name="Lindquist E.A."/>
            <person name="Lipzen A."/>
            <person name="Lundell T."/>
            <person name="Morin E."/>
            <person name="Murat C."/>
            <person name="Sun H."/>
            <person name="Tunlid A."/>
            <person name="Henrissat B."/>
            <person name="Grigoriev I.V."/>
            <person name="Hibbett D.S."/>
            <person name="Martin F."/>
            <person name="Nordberg H.P."/>
            <person name="Cantor M.N."/>
            <person name="Hua S.X."/>
        </authorList>
    </citation>
    <scope>NUCLEOTIDE SEQUENCE [LARGE SCALE GENOMIC DNA]</scope>
    <source>
        <strain evidence="2 3">MUT 4182</strain>
    </source>
</reference>
<dbReference type="OrthoDB" id="1607513at2759"/>
<dbReference type="AlphaFoldDB" id="A0A0C3LHB1"/>
<feature type="non-terminal residue" evidence="2">
    <location>
        <position position="77"/>
    </location>
</feature>
<proteinExistence type="predicted"/>
<dbReference type="HOGENOM" id="CLU_009123_13_4_1"/>
<dbReference type="InterPro" id="IPR012337">
    <property type="entry name" value="RNaseH-like_sf"/>
</dbReference>
<protein>
    <recommendedName>
        <fullName evidence="1">HAT C-terminal dimerisation domain-containing protein</fullName>
    </recommendedName>
</protein>
<dbReference type="Proteomes" id="UP000054248">
    <property type="component" value="Unassembled WGS sequence"/>
</dbReference>